<name>A0A131YDR5_RHIAP</name>
<proteinExistence type="predicted"/>
<reference evidence="1" key="1">
    <citation type="journal article" date="2016" name="Ticks Tick Borne Dis.">
        <title>De novo assembly and annotation of the salivary gland transcriptome of Rhipicephalus appendiculatus male and female ticks during blood feeding.</title>
        <authorList>
            <person name="de Castro M.H."/>
            <person name="de Klerk D."/>
            <person name="Pienaar R."/>
            <person name="Latif A.A."/>
            <person name="Rees D.J."/>
            <person name="Mans B.J."/>
        </authorList>
    </citation>
    <scope>NUCLEOTIDE SEQUENCE</scope>
    <source>
        <tissue evidence="1">Salivary glands</tissue>
    </source>
</reference>
<dbReference type="AlphaFoldDB" id="A0A131YDR5"/>
<organism evidence="1">
    <name type="scientific">Rhipicephalus appendiculatus</name>
    <name type="common">Brown ear tick</name>
    <dbReference type="NCBI Taxonomy" id="34631"/>
    <lineage>
        <taxon>Eukaryota</taxon>
        <taxon>Metazoa</taxon>
        <taxon>Ecdysozoa</taxon>
        <taxon>Arthropoda</taxon>
        <taxon>Chelicerata</taxon>
        <taxon>Arachnida</taxon>
        <taxon>Acari</taxon>
        <taxon>Parasitiformes</taxon>
        <taxon>Ixodida</taxon>
        <taxon>Ixodoidea</taxon>
        <taxon>Ixodidae</taxon>
        <taxon>Rhipicephalinae</taxon>
        <taxon>Rhipicephalus</taxon>
        <taxon>Rhipicephalus</taxon>
    </lineage>
</organism>
<dbReference type="EMBL" id="GEDV01011054">
    <property type="protein sequence ID" value="JAP77503.1"/>
    <property type="molecule type" value="Transcribed_RNA"/>
</dbReference>
<sequence>MHMCRIPTNLCNVCRIEVATLTHMLWDCTKNPQGANSGTLPPRWAAALRSPSLGDQLWAVQQAREAAVRQGLDVPTWET</sequence>
<evidence type="ECO:0000313" key="1">
    <source>
        <dbReference type="EMBL" id="JAP77503.1"/>
    </source>
</evidence>
<accession>A0A131YDR5</accession>
<protein>
    <submittedName>
        <fullName evidence="1">Tick transposon</fullName>
    </submittedName>
</protein>